<dbReference type="EMBL" id="VSSQ01088640">
    <property type="protein sequence ID" value="MPN35202.1"/>
    <property type="molecule type" value="Genomic_DNA"/>
</dbReference>
<organism evidence="1">
    <name type="scientific">bioreactor metagenome</name>
    <dbReference type="NCBI Taxonomy" id="1076179"/>
    <lineage>
        <taxon>unclassified sequences</taxon>
        <taxon>metagenomes</taxon>
        <taxon>ecological metagenomes</taxon>
    </lineage>
</organism>
<evidence type="ECO:0000313" key="1">
    <source>
        <dbReference type="EMBL" id="MPN35202.1"/>
    </source>
</evidence>
<dbReference type="AlphaFoldDB" id="A0A645H9Z3"/>
<proteinExistence type="predicted"/>
<dbReference type="Gene3D" id="3.40.718.10">
    <property type="entry name" value="Isopropylmalate Dehydrogenase"/>
    <property type="match status" value="1"/>
</dbReference>
<protein>
    <recommendedName>
        <fullName evidence="2">Phosphate acetyltransferase</fullName>
    </recommendedName>
</protein>
<reference evidence="1" key="1">
    <citation type="submission" date="2019-08" db="EMBL/GenBank/DDBJ databases">
        <authorList>
            <person name="Kucharzyk K."/>
            <person name="Murdoch R.W."/>
            <person name="Higgins S."/>
            <person name="Loffler F."/>
        </authorList>
    </citation>
    <scope>NUCLEOTIDE SEQUENCE</scope>
</reference>
<gene>
    <name evidence="1" type="ORF">SDC9_182699</name>
</gene>
<sequence>MKYAKAKNAGVILGATNPIVLVSRADPAESKLYSLALAALVAQNN</sequence>
<accession>A0A645H9Z3</accession>
<comment type="caution">
    <text evidence="1">The sequence shown here is derived from an EMBL/GenBank/DDBJ whole genome shotgun (WGS) entry which is preliminary data.</text>
</comment>
<evidence type="ECO:0008006" key="2">
    <source>
        <dbReference type="Google" id="ProtNLM"/>
    </source>
</evidence>
<name>A0A645H9Z3_9ZZZZ</name>